<evidence type="ECO:0000256" key="6">
    <source>
        <dbReference type="ARBA" id="ARBA00022840"/>
    </source>
</evidence>
<dbReference type="InterPro" id="IPR050132">
    <property type="entry name" value="Gln/Glu-tRNA_Ligase"/>
</dbReference>
<keyword evidence="7 10" id="KW-0648">Protein biosynthesis</keyword>
<dbReference type="InterPro" id="IPR014729">
    <property type="entry name" value="Rossmann-like_a/b/a_fold"/>
</dbReference>
<feature type="short sequence motif" description="'HIGH' region" evidence="10">
    <location>
        <begin position="108"/>
        <end position="118"/>
    </location>
</feature>
<evidence type="ECO:0000256" key="7">
    <source>
        <dbReference type="ARBA" id="ARBA00022917"/>
    </source>
</evidence>
<comment type="subcellular location">
    <subcellularLocation>
        <location evidence="1 10">Cytoplasm</location>
    </subcellularLocation>
</comment>
<keyword evidence="8 10" id="KW-0030">Aminoacyl-tRNA synthetase</keyword>
<dbReference type="AlphaFoldDB" id="L0HC14"/>
<organism evidence="14 15">
    <name type="scientific">Methanoregula formicica (strain DSM 22288 / NBRC 105244 / SMSP)</name>
    <dbReference type="NCBI Taxonomy" id="593750"/>
    <lineage>
        <taxon>Archaea</taxon>
        <taxon>Methanobacteriati</taxon>
        <taxon>Methanobacteriota</taxon>
        <taxon>Stenosarchaea group</taxon>
        <taxon>Methanomicrobia</taxon>
        <taxon>Methanomicrobiales</taxon>
        <taxon>Methanoregulaceae</taxon>
        <taxon>Methanoregula</taxon>
    </lineage>
</organism>
<dbReference type="PANTHER" id="PTHR43097:SF5">
    <property type="entry name" value="GLUTAMATE--TRNA LIGASE"/>
    <property type="match status" value="1"/>
</dbReference>
<evidence type="ECO:0000256" key="8">
    <source>
        <dbReference type="ARBA" id="ARBA00023146"/>
    </source>
</evidence>
<dbReference type="InParanoid" id="L0HC14"/>
<dbReference type="GO" id="GO:0006424">
    <property type="term" value="P:glutamyl-tRNA aminoacylation"/>
    <property type="evidence" value="ECO:0007669"/>
    <property type="project" value="UniProtKB-UniRule"/>
</dbReference>
<dbReference type="InterPro" id="IPR020059">
    <property type="entry name" value="Glu/Gln-tRNA-synth_Ib_codon-bd"/>
</dbReference>
<evidence type="ECO:0000259" key="13">
    <source>
        <dbReference type="Pfam" id="PF20974"/>
    </source>
</evidence>
<dbReference type="NCBIfam" id="TIGR00463">
    <property type="entry name" value="gltX_arch"/>
    <property type="match status" value="1"/>
</dbReference>
<gene>
    <name evidence="10" type="primary">gltX</name>
    <name evidence="14" type="ordered locus">Metfor_0500</name>
</gene>
<dbReference type="OrthoDB" id="10470at2157"/>
<reference evidence="14 15" key="2">
    <citation type="journal article" date="2014" name="Genome Announc.">
        <title>Complete Genome Sequence of Methanoregula formicica SMSPT, a Mesophilic Hydrogenotrophic Methanogen Isolated from a Methanogenic Upflow Anaerobic Sludge Blanket Reactor.</title>
        <authorList>
            <person name="Yamamoto K."/>
            <person name="Tamaki H."/>
            <person name="Cadillo-Quiroz H."/>
            <person name="Imachi H."/>
            <person name="Kyrpides N."/>
            <person name="Woyke T."/>
            <person name="Goodwin L."/>
            <person name="Zinder S.H."/>
            <person name="Kamagata Y."/>
            <person name="Liu W.T."/>
        </authorList>
    </citation>
    <scope>NUCLEOTIDE SEQUENCE [LARGE SCALE GENOMIC DNA]</scope>
    <source>
        <strain evidence="15">DSM 22288 / NBRC 105244 / SMSP</strain>
    </source>
</reference>
<dbReference type="PRINTS" id="PR00987">
    <property type="entry name" value="TRNASYNTHGLU"/>
</dbReference>
<comment type="similarity">
    <text evidence="2 10">Belongs to the class-I aminoacyl-tRNA synthetase family. Glutamate--tRNA ligase type 2 subfamily.</text>
</comment>
<evidence type="ECO:0000256" key="9">
    <source>
        <dbReference type="ARBA" id="ARBA00048351"/>
    </source>
</evidence>
<dbReference type="KEGG" id="mfo:Metfor_0500"/>
<dbReference type="Pfam" id="PF20974">
    <property type="entry name" value="tRNA-synt_1c_C2"/>
    <property type="match status" value="1"/>
</dbReference>
<evidence type="ECO:0000313" key="15">
    <source>
        <dbReference type="Proteomes" id="UP000010824"/>
    </source>
</evidence>
<evidence type="ECO:0000256" key="5">
    <source>
        <dbReference type="ARBA" id="ARBA00022741"/>
    </source>
</evidence>
<evidence type="ECO:0000256" key="4">
    <source>
        <dbReference type="ARBA" id="ARBA00022598"/>
    </source>
</evidence>
<dbReference type="Gene3D" id="3.40.50.620">
    <property type="entry name" value="HUPs"/>
    <property type="match status" value="1"/>
</dbReference>
<dbReference type="InterPro" id="IPR049437">
    <property type="entry name" value="tRNA-synt_1c_C2"/>
</dbReference>
<dbReference type="PANTHER" id="PTHR43097">
    <property type="entry name" value="GLUTAMINE-TRNA LIGASE"/>
    <property type="match status" value="1"/>
</dbReference>
<dbReference type="InterPro" id="IPR020058">
    <property type="entry name" value="Glu/Gln-tRNA-synth_Ib_cat-dom"/>
</dbReference>
<dbReference type="GO" id="GO:0004818">
    <property type="term" value="F:glutamate-tRNA ligase activity"/>
    <property type="evidence" value="ECO:0007669"/>
    <property type="project" value="UniProtKB-UniRule"/>
</dbReference>
<dbReference type="InterPro" id="IPR001412">
    <property type="entry name" value="aa-tRNA-synth_I_CS"/>
</dbReference>
<accession>L0HC14</accession>
<dbReference type="GeneID" id="14309173"/>
<dbReference type="GO" id="GO:0005524">
    <property type="term" value="F:ATP binding"/>
    <property type="evidence" value="ECO:0007669"/>
    <property type="project" value="UniProtKB-UniRule"/>
</dbReference>
<keyword evidence="15" id="KW-1185">Reference proteome</keyword>
<evidence type="ECO:0000256" key="2">
    <source>
        <dbReference type="ARBA" id="ARBA00008927"/>
    </source>
</evidence>
<evidence type="ECO:0000259" key="12">
    <source>
        <dbReference type="Pfam" id="PF03950"/>
    </source>
</evidence>
<dbReference type="HAMAP" id="MF_02076">
    <property type="entry name" value="Glu_tRNA_synth_type2"/>
    <property type="match status" value="1"/>
</dbReference>
<dbReference type="eggNOG" id="arCOG04302">
    <property type="taxonomic scope" value="Archaea"/>
</dbReference>
<feature type="domain" description="Glutamyl/glutaminyl-tRNA synthetase class Ib anti-codon binding" evidence="12">
    <location>
        <begin position="407"/>
        <end position="476"/>
    </location>
</feature>
<dbReference type="GO" id="GO:0043604">
    <property type="term" value="P:amide biosynthetic process"/>
    <property type="evidence" value="ECO:0007669"/>
    <property type="project" value="TreeGrafter"/>
</dbReference>
<dbReference type="GO" id="GO:0005829">
    <property type="term" value="C:cytosol"/>
    <property type="evidence" value="ECO:0007669"/>
    <property type="project" value="TreeGrafter"/>
</dbReference>
<dbReference type="NCBIfam" id="NF003169">
    <property type="entry name" value="PRK04156.1"/>
    <property type="match status" value="1"/>
</dbReference>
<dbReference type="Proteomes" id="UP000010824">
    <property type="component" value="Chromosome"/>
</dbReference>
<dbReference type="InterPro" id="IPR020056">
    <property type="entry name" value="Rbsml_bL25/Gln-tRNA_synth_N"/>
</dbReference>
<evidence type="ECO:0000313" key="14">
    <source>
        <dbReference type="EMBL" id="AGB01570.1"/>
    </source>
</evidence>
<dbReference type="Pfam" id="PF00749">
    <property type="entry name" value="tRNA-synt_1c"/>
    <property type="match status" value="1"/>
</dbReference>
<dbReference type="FunCoup" id="L0HC14">
    <property type="interactions" value="296"/>
</dbReference>
<reference evidence="15" key="1">
    <citation type="submission" date="2011-12" db="EMBL/GenBank/DDBJ databases">
        <title>Complete sequence of Methanoregula formicicum SMSP.</title>
        <authorList>
            <person name="Lucas S."/>
            <person name="Han J."/>
            <person name="Lapidus A."/>
            <person name="Cheng J.-F."/>
            <person name="Goodwin L."/>
            <person name="Pitluck S."/>
            <person name="Peters L."/>
            <person name="Ovchinnikova G."/>
            <person name="Teshima H."/>
            <person name="Detter J.C."/>
            <person name="Han C."/>
            <person name="Tapia R."/>
            <person name="Land M."/>
            <person name="Hauser L."/>
            <person name="Kyrpides N."/>
            <person name="Ivanova N."/>
            <person name="Pagani I."/>
            <person name="Imachi H."/>
            <person name="Tamaki H."/>
            <person name="Sekiguchi Y."/>
            <person name="Kamagata Y."/>
            <person name="Cadillo-Quiroz H."/>
            <person name="Zinder S."/>
            <person name="Liu W.-T."/>
            <person name="Woyke T."/>
        </authorList>
    </citation>
    <scope>NUCLEOTIDE SEQUENCE [LARGE SCALE GENOMIC DNA]</scope>
    <source>
        <strain evidence="15">DSM 22288 / NBRC 105244 / SMSP</strain>
    </source>
</reference>
<proteinExistence type="inferred from homology"/>
<evidence type="ECO:0000256" key="3">
    <source>
        <dbReference type="ARBA" id="ARBA00022490"/>
    </source>
</evidence>
<comment type="catalytic activity">
    <reaction evidence="9 10">
        <text>tRNA(Glu) + L-glutamate + ATP = L-glutamyl-tRNA(Glu) + AMP + diphosphate</text>
        <dbReference type="Rhea" id="RHEA:23540"/>
        <dbReference type="Rhea" id="RHEA-COMP:9663"/>
        <dbReference type="Rhea" id="RHEA-COMP:9680"/>
        <dbReference type="ChEBI" id="CHEBI:29985"/>
        <dbReference type="ChEBI" id="CHEBI:30616"/>
        <dbReference type="ChEBI" id="CHEBI:33019"/>
        <dbReference type="ChEBI" id="CHEBI:78442"/>
        <dbReference type="ChEBI" id="CHEBI:78520"/>
        <dbReference type="ChEBI" id="CHEBI:456215"/>
        <dbReference type="EC" id="6.1.1.17"/>
    </reaction>
</comment>
<dbReference type="Gene3D" id="2.40.240.100">
    <property type="match status" value="1"/>
</dbReference>
<dbReference type="PROSITE" id="PS00178">
    <property type="entry name" value="AA_TRNA_LIGASE_I"/>
    <property type="match status" value="1"/>
</dbReference>
<dbReference type="InterPro" id="IPR000924">
    <property type="entry name" value="Glu/Gln-tRNA-synth"/>
</dbReference>
<feature type="domain" description="tRNA synthetases class I (E and Q) anti-codon binding" evidence="13">
    <location>
        <begin position="501"/>
        <end position="549"/>
    </location>
</feature>
<evidence type="ECO:0000256" key="10">
    <source>
        <dbReference type="HAMAP-Rule" id="MF_02076"/>
    </source>
</evidence>
<dbReference type="RefSeq" id="WP_015284534.1">
    <property type="nucleotide sequence ID" value="NC_019943.1"/>
</dbReference>
<dbReference type="SUPFAM" id="SSF52374">
    <property type="entry name" value="Nucleotidylyl transferase"/>
    <property type="match status" value="1"/>
</dbReference>
<keyword evidence="4 10" id="KW-0436">Ligase</keyword>
<keyword evidence="5 10" id="KW-0547">Nucleotide-binding</keyword>
<dbReference type="HOGENOM" id="CLU_001882_1_3_2"/>
<dbReference type="SUPFAM" id="SSF50715">
    <property type="entry name" value="Ribosomal protein L25-like"/>
    <property type="match status" value="1"/>
</dbReference>
<dbReference type="Pfam" id="PF03950">
    <property type="entry name" value="tRNA-synt_1c_C"/>
    <property type="match status" value="1"/>
</dbReference>
<feature type="domain" description="Glutamyl/glutaminyl-tRNA synthetase class Ib catalytic" evidence="11">
    <location>
        <begin position="102"/>
        <end position="401"/>
    </location>
</feature>
<dbReference type="InterPro" id="IPR004526">
    <property type="entry name" value="Glu-tRNA-synth_arc/euk"/>
</dbReference>
<dbReference type="EMBL" id="CP003167">
    <property type="protein sequence ID" value="AGB01570.1"/>
    <property type="molecule type" value="Genomic_DNA"/>
</dbReference>
<sequence length="563" mass="62047">MAGDDPKEALFLCALQNAVKHGGVPQAGAVIGMVMGAHPELRSRAKEVSALAKEAIAEVAKLSPEERLATLQTRAPEMIAAMSEKHEKKKVLPELEGAEKGVVMRFAPNPSGPLHIGHARAAALNDAYVKQYGGRYILRIEDTDPKRVDPEAYQTVQEDIRWLGLGITEVVTQSDRLSIYYDLCKQLIEKGGAYVCTCDNEQFKELKQNKTACPCRGNSALKNLELWQKMLDHTFREGEASVRIKTDLSHPDPAMRDFPAFRILDAPSHPKVKAHVYPLMNFSVVADDHLLGVTHVIRGKDHIANTRRQKFIYDHFGWQQPVYRHYGRMGIEGVVLSTSQMRAGIKEGLYSGWDDIRLGTLRALARRGILPEAVKNAMIAIGIGDVDISFSWDNLYAENKKLVDPTANRYFFVPDPVEAKIEGAPAHTAHALLHPSDEARGTRTLEFTGTALIPKAELVSGTAMLRLKDLFNVKIAWNGETPTFSYGGDSLADARAAKARIIQWLPAQAIVPCTLITQEGEVKGACEPAVKGEAGKVVQFERVGFVKIDAVDASGVRAYFTHK</sequence>
<dbReference type="EC" id="6.1.1.17" evidence="10"/>
<dbReference type="Gene3D" id="2.40.240.10">
    <property type="entry name" value="Ribosomal Protein L25, Chain P"/>
    <property type="match status" value="1"/>
</dbReference>
<dbReference type="InterPro" id="IPR011035">
    <property type="entry name" value="Ribosomal_bL25/Gln-tRNA_synth"/>
</dbReference>
<comment type="function">
    <text evidence="10">Catalyzes the attachment of glutamate to tRNA(Glu) in a two-step reaction: glutamate is first activated by ATP to form Glu-AMP and then transferred to the acceptor end of tRNA(Glu).</text>
</comment>
<dbReference type="STRING" id="593750.Metfor_0500"/>
<evidence type="ECO:0000259" key="11">
    <source>
        <dbReference type="Pfam" id="PF00749"/>
    </source>
</evidence>
<keyword evidence="6 10" id="KW-0067">ATP-binding</keyword>
<dbReference type="GO" id="GO:0032991">
    <property type="term" value="C:protein-containing complex"/>
    <property type="evidence" value="ECO:0007669"/>
    <property type="project" value="UniProtKB-ARBA"/>
</dbReference>
<protein>
    <recommendedName>
        <fullName evidence="10">Glutamate--tRNA ligase</fullName>
        <ecNumber evidence="10">6.1.1.17</ecNumber>
    </recommendedName>
    <alternativeName>
        <fullName evidence="10">Glutamyl-tRNA synthetase</fullName>
        <shortName evidence="10">GluRS</shortName>
    </alternativeName>
</protein>
<evidence type="ECO:0000256" key="1">
    <source>
        <dbReference type="ARBA" id="ARBA00004496"/>
    </source>
</evidence>
<name>L0HC14_METFS</name>
<keyword evidence="3 10" id="KW-0963">Cytoplasm</keyword>